<feature type="transmembrane region" description="Helical" evidence="2">
    <location>
        <begin position="21"/>
        <end position="39"/>
    </location>
</feature>
<feature type="region of interest" description="Disordered" evidence="1">
    <location>
        <begin position="170"/>
        <end position="190"/>
    </location>
</feature>
<evidence type="ECO:0000256" key="2">
    <source>
        <dbReference type="SAM" id="Phobius"/>
    </source>
</evidence>
<feature type="transmembrane region" description="Helical" evidence="2">
    <location>
        <begin position="71"/>
        <end position="89"/>
    </location>
</feature>
<protein>
    <submittedName>
        <fullName evidence="3">Uncharacterized protein</fullName>
    </submittedName>
</protein>
<dbReference type="RefSeq" id="WP_138254236.1">
    <property type="nucleotide sequence ID" value="NZ_VAVZ01000058.1"/>
</dbReference>
<keyword evidence="2" id="KW-0472">Membrane</keyword>
<gene>
    <name evidence="3" type="ORF">FEF26_14415</name>
</gene>
<keyword evidence="4" id="KW-1185">Reference proteome</keyword>
<dbReference type="Proteomes" id="UP000310458">
    <property type="component" value="Unassembled WGS sequence"/>
</dbReference>
<dbReference type="EMBL" id="VAVZ01000058">
    <property type="protein sequence ID" value="TLP92764.1"/>
    <property type="molecule type" value="Genomic_DNA"/>
</dbReference>
<sequence length="190" mass="19972">MPGSATEYASDLRGLGRLLRGLIIGLVAVTSTALAHYLITGHAPAMTTVLVAFAATTPVAAALSRIPKSRCRLALAVITGQVFLHALFGPGGSTGIENHQHQLLVHTEPGALLVHLGALAVTYATIRRGDDLVEVLFLVLQLSLLRPLPATPRHVTYPVHVPVGETAWIPAESRPGEGPHPLRGPPLLSV</sequence>
<proteinExistence type="predicted"/>
<dbReference type="OrthoDB" id="4964357at2"/>
<organism evidence="3 4">
    <name type="scientific">Nesterenkonia salmonea</name>
    <dbReference type="NCBI Taxonomy" id="1804987"/>
    <lineage>
        <taxon>Bacteria</taxon>
        <taxon>Bacillati</taxon>
        <taxon>Actinomycetota</taxon>
        <taxon>Actinomycetes</taxon>
        <taxon>Micrococcales</taxon>
        <taxon>Micrococcaceae</taxon>
        <taxon>Nesterenkonia</taxon>
    </lineage>
</organism>
<comment type="caution">
    <text evidence="3">The sequence shown here is derived from an EMBL/GenBank/DDBJ whole genome shotgun (WGS) entry which is preliminary data.</text>
</comment>
<accession>A0A5R9B8J1</accession>
<evidence type="ECO:0000313" key="4">
    <source>
        <dbReference type="Proteomes" id="UP000310458"/>
    </source>
</evidence>
<reference evidence="3 4" key="1">
    <citation type="submission" date="2019-05" db="EMBL/GenBank/DDBJ databases">
        <title>Nesterenkonia sp. GY074 isolated from the Southern Atlantic Ocean.</title>
        <authorList>
            <person name="Zhang G."/>
        </authorList>
    </citation>
    <scope>NUCLEOTIDE SEQUENCE [LARGE SCALE GENOMIC DNA]</scope>
    <source>
        <strain evidence="3 4">GY074</strain>
    </source>
</reference>
<name>A0A5R9B8J1_9MICC</name>
<dbReference type="AlphaFoldDB" id="A0A5R9B8J1"/>
<feature type="transmembrane region" description="Helical" evidence="2">
    <location>
        <begin position="45"/>
        <end position="64"/>
    </location>
</feature>
<evidence type="ECO:0000256" key="1">
    <source>
        <dbReference type="SAM" id="MobiDB-lite"/>
    </source>
</evidence>
<evidence type="ECO:0000313" key="3">
    <source>
        <dbReference type="EMBL" id="TLP92764.1"/>
    </source>
</evidence>
<keyword evidence="2" id="KW-0812">Transmembrane</keyword>
<keyword evidence="2" id="KW-1133">Transmembrane helix</keyword>